<evidence type="ECO:0000256" key="1">
    <source>
        <dbReference type="SAM" id="MobiDB-lite"/>
    </source>
</evidence>
<evidence type="ECO:0000313" key="2">
    <source>
        <dbReference type="EMBL" id="UYW00143.1"/>
    </source>
</evidence>
<organism evidence="2 3">
    <name type="scientific">Paenarthrobacter ureafaciens</name>
    <dbReference type="NCBI Taxonomy" id="37931"/>
    <lineage>
        <taxon>Bacteria</taxon>
        <taxon>Bacillati</taxon>
        <taxon>Actinomycetota</taxon>
        <taxon>Actinomycetes</taxon>
        <taxon>Micrococcales</taxon>
        <taxon>Micrococcaceae</taxon>
        <taxon>Paenarthrobacter</taxon>
    </lineage>
</organism>
<feature type="region of interest" description="Disordered" evidence="1">
    <location>
        <begin position="238"/>
        <end position="257"/>
    </location>
</feature>
<name>A0AAX3ERB3_PAEUR</name>
<dbReference type="EMBL" id="CP101189">
    <property type="protein sequence ID" value="UYW00143.1"/>
    <property type="molecule type" value="Genomic_DNA"/>
</dbReference>
<sequence>MPAQDPNELSPQELVLHLKEAYGYTWKEMGERLGRSEKMVRKVAAGQSRGESYRQALTDLFNHGEVTHVPPRRRDKEGHIVPVRAKAGAQQRTVVPEDTGGTFTELPKRGRHTSTVTDLAEGGRQYHVEMPKTARAKGRKAAVEDLRQRLVTISRSQARQDKRIKLQAVYQVDGIGRVMDIGSKSGYHASDILNDVKKDYGGDMTAWLAAQSRERYTNLDVAVSPIVSVTMTVFTATRSKAERKQRDAAGTRRRRRR</sequence>
<dbReference type="AlphaFoldDB" id="A0AAX3ERB3"/>
<keyword evidence="2" id="KW-0614">Plasmid</keyword>
<protein>
    <submittedName>
        <fullName evidence="2">Uncharacterized protein</fullName>
    </submittedName>
</protein>
<accession>A0AAX3ERB3</accession>
<dbReference type="Proteomes" id="UP001163293">
    <property type="component" value="Plasmid unnamed4"/>
</dbReference>
<geneLocation type="plasmid" evidence="2 3">
    <name>unnamed4</name>
</geneLocation>
<feature type="compositionally biased region" description="Basic and acidic residues" evidence="1">
    <location>
        <begin position="239"/>
        <end position="250"/>
    </location>
</feature>
<reference evidence="2" key="1">
    <citation type="submission" date="2022-07" db="EMBL/GenBank/DDBJ databases">
        <authorList>
            <person name="Wu T."/>
        </authorList>
    </citation>
    <scope>NUCLEOTIDE SEQUENCE</scope>
    <source>
        <strain evidence="2">SD-1</strain>
        <plasmid evidence="2">unnamed4</plasmid>
    </source>
</reference>
<evidence type="ECO:0000313" key="3">
    <source>
        <dbReference type="Proteomes" id="UP001163293"/>
    </source>
</evidence>
<feature type="region of interest" description="Disordered" evidence="1">
    <location>
        <begin position="87"/>
        <end position="113"/>
    </location>
</feature>
<dbReference type="RefSeq" id="WP_264398910.1">
    <property type="nucleotide sequence ID" value="NZ_CP101183.1"/>
</dbReference>
<keyword evidence="3" id="KW-1185">Reference proteome</keyword>
<proteinExistence type="predicted"/>
<gene>
    <name evidence="2" type="ORF">NL394_23375</name>
</gene>